<organism evidence="2 3">
    <name type="scientific">Chitinophaga chungangae</name>
    <dbReference type="NCBI Taxonomy" id="2821488"/>
    <lineage>
        <taxon>Bacteria</taxon>
        <taxon>Pseudomonadati</taxon>
        <taxon>Bacteroidota</taxon>
        <taxon>Chitinophagia</taxon>
        <taxon>Chitinophagales</taxon>
        <taxon>Chitinophagaceae</taxon>
        <taxon>Chitinophaga</taxon>
    </lineage>
</organism>
<evidence type="ECO:0008006" key="4">
    <source>
        <dbReference type="Google" id="ProtNLM"/>
    </source>
</evidence>
<name>A0ABS3YB63_9BACT</name>
<evidence type="ECO:0000313" key="2">
    <source>
        <dbReference type="EMBL" id="MBO9151904.1"/>
    </source>
</evidence>
<proteinExistence type="predicted"/>
<dbReference type="Proteomes" id="UP000679126">
    <property type="component" value="Unassembled WGS sequence"/>
</dbReference>
<sequence>MAKRFTDTDKWKKAFIKSLPAEYKLFWLYLLDECDHAGIWHVEFELAEVRLGVKLSKEKVRGLFKDRIFDFDNGSKWFIPDFISFQYGELTEKNRAHNSVLQQLKKYNLLKEGKVHISPLQGAKDKEQDKDKDKDKGGVGEIPFVANGYFPNEENRSLELPKNKAETAAERVRLTLKQSIDMTQVYGLWEVFKDQYFTGKKYYDNEGAIYQHFSNWIKDQKFTNGKSGKQTVAGSIDAIDAATAELLRDINEAAGQR</sequence>
<protein>
    <recommendedName>
        <fullName evidence="4">Replication protein</fullName>
    </recommendedName>
</protein>
<evidence type="ECO:0000313" key="3">
    <source>
        <dbReference type="Proteomes" id="UP000679126"/>
    </source>
</evidence>
<feature type="compositionally biased region" description="Basic and acidic residues" evidence="1">
    <location>
        <begin position="123"/>
        <end position="138"/>
    </location>
</feature>
<evidence type="ECO:0000256" key="1">
    <source>
        <dbReference type="SAM" id="MobiDB-lite"/>
    </source>
</evidence>
<comment type="caution">
    <text evidence="2">The sequence shown here is derived from an EMBL/GenBank/DDBJ whole genome shotgun (WGS) entry which is preliminary data.</text>
</comment>
<keyword evidence="3" id="KW-1185">Reference proteome</keyword>
<gene>
    <name evidence="2" type="ORF">J7I43_06770</name>
</gene>
<reference evidence="3" key="1">
    <citation type="submission" date="2021-03" db="EMBL/GenBank/DDBJ databases">
        <title>Assistant Professor.</title>
        <authorList>
            <person name="Huq M.A."/>
        </authorList>
    </citation>
    <scope>NUCLEOTIDE SEQUENCE [LARGE SCALE GENOMIC DNA]</scope>
    <source>
        <strain evidence="3">MAH-28</strain>
    </source>
</reference>
<dbReference type="EMBL" id="JAGHKP010000001">
    <property type="protein sequence ID" value="MBO9151904.1"/>
    <property type="molecule type" value="Genomic_DNA"/>
</dbReference>
<feature type="region of interest" description="Disordered" evidence="1">
    <location>
        <begin position="121"/>
        <end position="140"/>
    </location>
</feature>
<dbReference type="RefSeq" id="WP_209144547.1">
    <property type="nucleotide sequence ID" value="NZ_JAGHKP010000001.1"/>
</dbReference>
<accession>A0ABS3YB63</accession>